<accession>A0A485LPS0</accession>
<sequence>MVLDVVDALSDFMAKQGETDNEAVWFCMFYNNQHLINDDAIPFQFWVDSFETSLTADPKSRDDLESCVFEIYMAVNTNAQFEVAMGMTQKQEILQDILGTESASSKMLGTVKSETSKTAVASDRDNILALMEQTNVTWGDLDRMLFDVLEAWMTRTLQTQINRSVAAEKAQSLCVMSNVLSDKSEFDEAKRCIVHAVDIFRVELGDQHVDTWKAVRLDTALDYMLGQLAVWEPKFIEEWNIQIHLLGRDHNETLLTMLEFATGYNHTYNEKAQPLLKECFERCDRVLGEAHEVTLIALRQIGTIYLRNKSFGKAEHIFLHCLERWRRTGNQDCMYAQDCE</sequence>
<reference evidence="2 3" key="1">
    <citation type="submission" date="2019-03" db="EMBL/GenBank/DDBJ databases">
        <authorList>
            <person name="Gaulin E."/>
            <person name="Dumas B."/>
        </authorList>
    </citation>
    <scope>NUCLEOTIDE SEQUENCE [LARGE SCALE GENOMIC DNA]</scope>
    <source>
        <strain evidence="2">CBS 568.67</strain>
    </source>
</reference>
<evidence type="ECO:0000313" key="1">
    <source>
        <dbReference type="EMBL" id="KAF0684422.1"/>
    </source>
</evidence>
<dbReference type="Proteomes" id="UP000332933">
    <property type="component" value="Unassembled WGS sequence"/>
</dbReference>
<dbReference type="AlphaFoldDB" id="A0A485LPS0"/>
<gene>
    <name evidence="2" type="primary">Aste57867_23593</name>
    <name evidence="1" type="ORF">As57867_023521</name>
    <name evidence="2" type="ORF">ASTE57867_23593</name>
</gene>
<protein>
    <submittedName>
        <fullName evidence="2">Aste57867_23593 protein</fullName>
    </submittedName>
</protein>
<name>A0A485LPS0_9STRA</name>
<dbReference type="SUPFAM" id="SSF48452">
    <property type="entry name" value="TPR-like"/>
    <property type="match status" value="1"/>
</dbReference>
<dbReference type="EMBL" id="VJMH01007287">
    <property type="protein sequence ID" value="KAF0684422.1"/>
    <property type="molecule type" value="Genomic_DNA"/>
</dbReference>
<dbReference type="Gene3D" id="1.25.40.10">
    <property type="entry name" value="Tetratricopeptide repeat domain"/>
    <property type="match status" value="1"/>
</dbReference>
<dbReference type="EMBL" id="CAADRA010007313">
    <property type="protein sequence ID" value="VFU00238.1"/>
    <property type="molecule type" value="Genomic_DNA"/>
</dbReference>
<organism evidence="2 3">
    <name type="scientific">Aphanomyces stellatus</name>
    <dbReference type="NCBI Taxonomy" id="120398"/>
    <lineage>
        <taxon>Eukaryota</taxon>
        <taxon>Sar</taxon>
        <taxon>Stramenopiles</taxon>
        <taxon>Oomycota</taxon>
        <taxon>Saprolegniomycetes</taxon>
        <taxon>Saprolegniales</taxon>
        <taxon>Verrucalvaceae</taxon>
        <taxon>Aphanomyces</taxon>
    </lineage>
</organism>
<dbReference type="Pfam" id="PF13424">
    <property type="entry name" value="TPR_12"/>
    <property type="match status" value="1"/>
</dbReference>
<reference evidence="1" key="2">
    <citation type="submission" date="2019-06" db="EMBL/GenBank/DDBJ databases">
        <title>Genomics analysis of Aphanomyces spp. identifies a new class of oomycete effector associated with host adaptation.</title>
        <authorList>
            <person name="Gaulin E."/>
        </authorList>
    </citation>
    <scope>NUCLEOTIDE SEQUENCE</scope>
    <source>
        <strain evidence="1">CBS 578.67</strain>
    </source>
</reference>
<keyword evidence="3" id="KW-1185">Reference proteome</keyword>
<dbReference type="InterPro" id="IPR011990">
    <property type="entry name" value="TPR-like_helical_dom_sf"/>
</dbReference>
<evidence type="ECO:0000313" key="2">
    <source>
        <dbReference type="EMBL" id="VFU00238.1"/>
    </source>
</evidence>
<evidence type="ECO:0000313" key="3">
    <source>
        <dbReference type="Proteomes" id="UP000332933"/>
    </source>
</evidence>
<dbReference type="OrthoDB" id="1658288at2759"/>
<proteinExistence type="predicted"/>